<gene>
    <name evidence="9" type="ORF">BMG00_01155</name>
</gene>
<dbReference type="InterPro" id="IPR051310">
    <property type="entry name" value="MCP_chemotaxis"/>
</dbReference>
<dbReference type="InterPro" id="IPR000014">
    <property type="entry name" value="PAS"/>
</dbReference>
<evidence type="ECO:0000256" key="3">
    <source>
        <dbReference type="PROSITE-ProRule" id="PRU00284"/>
    </source>
</evidence>
<evidence type="ECO:0000259" key="8">
    <source>
        <dbReference type="PROSITE" id="PS50885"/>
    </source>
</evidence>
<dbReference type="EMBL" id="MPZS01000001">
    <property type="protein sequence ID" value="OOY12496.1"/>
    <property type="molecule type" value="Genomic_DNA"/>
</dbReference>
<dbReference type="SMART" id="SM00304">
    <property type="entry name" value="HAMP"/>
    <property type="match status" value="2"/>
</dbReference>
<feature type="domain" description="PAS" evidence="7">
    <location>
        <begin position="557"/>
        <end position="591"/>
    </location>
</feature>
<dbReference type="CDD" id="cd11386">
    <property type="entry name" value="MCP_signal"/>
    <property type="match status" value="1"/>
</dbReference>
<feature type="domain" description="HAMP" evidence="8">
    <location>
        <begin position="664"/>
        <end position="716"/>
    </location>
</feature>
<dbReference type="CDD" id="cd06225">
    <property type="entry name" value="HAMP"/>
    <property type="match status" value="1"/>
</dbReference>
<keyword evidence="5" id="KW-0812">Transmembrane</keyword>
<dbReference type="PROSITE" id="PS50112">
    <property type="entry name" value="PAS"/>
    <property type="match status" value="1"/>
</dbReference>
<evidence type="ECO:0000259" key="7">
    <source>
        <dbReference type="PROSITE" id="PS50112"/>
    </source>
</evidence>
<keyword evidence="5" id="KW-1133">Transmembrane helix</keyword>
<comment type="similarity">
    <text evidence="2">Belongs to the methyl-accepting chemotaxis (MCP) protein family.</text>
</comment>
<dbReference type="InterPro" id="IPR035965">
    <property type="entry name" value="PAS-like_dom_sf"/>
</dbReference>
<dbReference type="Pfam" id="PF13188">
    <property type="entry name" value="PAS_8"/>
    <property type="match status" value="1"/>
</dbReference>
<evidence type="ECO:0000256" key="5">
    <source>
        <dbReference type="SAM" id="Phobius"/>
    </source>
</evidence>
<dbReference type="SMART" id="SM00283">
    <property type="entry name" value="MA"/>
    <property type="match status" value="1"/>
</dbReference>
<feature type="domain" description="Methyl-accepting transducer" evidence="6">
    <location>
        <begin position="721"/>
        <end position="950"/>
    </location>
</feature>
<dbReference type="RefSeq" id="WP_078573142.1">
    <property type="nucleotide sequence ID" value="NZ_MPZS01000001.1"/>
</dbReference>
<dbReference type="CDD" id="cd00130">
    <property type="entry name" value="PAS"/>
    <property type="match status" value="2"/>
</dbReference>
<dbReference type="PROSITE" id="PS50885">
    <property type="entry name" value="HAMP"/>
    <property type="match status" value="2"/>
</dbReference>
<name>A0ABX3MMM0_9RHOB</name>
<keyword evidence="5" id="KW-0472">Membrane</keyword>
<evidence type="ECO:0000256" key="4">
    <source>
        <dbReference type="SAM" id="Coils"/>
    </source>
</evidence>
<keyword evidence="10" id="KW-1185">Reference proteome</keyword>
<dbReference type="Proteomes" id="UP000242224">
    <property type="component" value="Unassembled WGS sequence"/>
</dbReference>
<feature type="domain" description="HAMP" evidence="8">
    <location>
        <begin position="359"/>
        <end position="412"/>
    </location>
</feature>
<dbReference type="SMART" id="SM00091">
    <property type="entry name" value="PAS"/>
    <property type="match status" value="2"/>
</dbReference>
<dbReference type="SUPFAM" id="SSF58104">
    <property type="entry name" value="Methyl-accepting chemotaxis protein (MCP) signaling domain"/>
    <property type="match status" value="1"/>
</dbReference>
<dbReference type="InterPro" id="IPR003660">
    <property type="entry name" value="HAMP_dom"/>
</dbReference>
<dbReference type="Gene3D" id="3.30.450.20">
    <property type="entry name" value="PAS domain"/>
    <property type="match status" value="2"/>
</dbReference>
<evidence type="ECO:0000256" key="2">
    <source>
        <dbReference type="ARBA" id="ARBA00029447"/>
    </source>
</evidence>
<proteinExistence type="inferred from homology"/>
<dbReference type="Pfam" id="PF00672">
    <property type="entry name" value="HAMP"/>
    <property type="match status" value="1"/>
</dbReference>
<dbReference type="SUPFAM" id="SSF55785">
    <property type="entry name" value="PYP-like sensor domain (PAS domain)"/>
    <property type="match status" value="2"/>
</dbReference>
<dbReference type="PANTHER" id="PTHR43531:SF11">
    <property type="entry name" value="METHYL-ACCEPTING CHEMOTAXIS PROTEIN 3"/>
    <property type="match status" value="1"/>
</dbReference>
<dbReference type="Gene3D" id="1.10.287.950">
    <property type="entry name" value="Methyl-accepting chemotaxis protein"/>
    <property type="match status" value="1"/>
</dbReference>
<accession>A0ABX3MMM0</accession>
<reference evidence="9 10" key="1">
    <citation type="submission" date="2016-11" db="EMBL/GenBank/DDBJ databases">
        <title>A multilocus sequence analysis scheme for characterization of bacteria in the genus Thioclava.</title>
        <authorList>
            <person name="Liu Y."/>
            <person name="Shao Z."/>
        </authorList>
    </citation>
    <scope>NUCLEOTIDE SEQUENCE [LARGE SCALE GENOMIC DNA]</scope>
    <source>
        <strain evidence="9 10">11.10-0-13</strain>
    </source>
</reference>
<comment type="caution">
    <text evidence="9">The sequence shown here is derived from an EMBL/GenBank/DDBJ whole genome shotgun (WGS) entry which is preliminary data.</text>
</comment>
<keyword evidence="1" id="KW-0145">Chemotaxis</keyword>
<feature type="coiled-coil region" evidence="4">
    <location>
        <begin position="914"/>
        <end position="941"/>
    </location>
</feature>
<evidence type="ECO:0000313" key="10">
    <source>
        <dbReference type="Proteomes" id="UP000242224"/>
    </source>
</evidence>
<feature type="coiled-coil region" evidence="4">
    <location>
        <begin position="697"/>
        <end position="760"/>
    </location>
</feature>
<dbReference type="PANTHER" id="PTHR43531">
    <property type="entry name" value="PROTEIN ICFG"/>
    <property type="match status" value="1"/>
</dbReference>
<evidence type="ECO:0000256" key="1">
    <source>
        <dbReference type="ARBA" id="ARBA00022500"/>
    </source>
</evidence>
<keyword evidence="4" id="KW-0175">Coiled coil</keyword>
<evidence type="ECO:0000313" key="9">
    <source>
        <dbReference type="EMBL" id="OOY12496.1"/>
    </source>
</evidence>
<dbReference type="Pfam" id="PF13426">
    <property type="entry name" value="PAS_9"/>
    <property type="match status" value="1"/>
</dbReference>
<dbReference type="InterPro" id="IPR004089">
    <property type="entry name" value="MCPsignal_dom"/>
</dbReference>
<organism evidence="9 10">
    <name type="scientific">Thioclava marina</name>
    <dbReference type="NCBI Taxonomy" id="1915077"/>
    <lineage>
        <taxon>Bacteria</taxon>
        <taxon>Pseudomonadati</taxon>
        <taxon>Pseudomonadota</taxon>
        <taxon>Alphaproteobacteria</taxon>
        <taxon>Rhodobacterales</taxon>
        <taxon>Paracoccaceae</taxon>
        <taxon>Thioclava</taxon>
    </lineage>
</organism>
<keyword evidence="3" id="KW-0807">Transducer</keyword>
<feature type="transmembrane region" description="Helical" evidence="5">
    <location>
        <begin position="12"/>
        <end position="33"/>
    </location>
</feature>
<dbReference type="Gene3D" id="6.10.340.10">
    <property type="match status" value="1"/>
</dbReference>
<dbReference type="PROSITE" id="PS50111">
    <property type="entry name" value="CHEMOTAXIS_TRANSDUC_2"/>
    <property type="match status" value="1"/>
</dbReference>
<evidence type="ECO:0008006" key="11">
    <source>
        <dbReference type="Google" id="ProtNLM"/>
    </source>
</evidence>
<sequence length="1034" mass="110784">MRFLDNLKLGIKLPLMLVAIAMIALTIMGASAYREAYALLESEGEGRLSRTLEARVSQLEAWSLHAESETRQLAGNPTTARALYDFDKGLSRLGEEASARLVELYGSDPAGAREISEEVEGVLDYAIQHRRYHPAFQQALDEGGYADLYLVARDGRVVYSVRKGGEFTRPIEEAPAAFAKVAQAALDEADAGVGVVFSEILTDSGAPHLFSAVPVISANGLKLGALVLWLPATEIGQVMSASRGLGETGQGYVTDPAGRLLGALRHPVDGLVPGAIVDDPALSDGNSTESGRVEGTSLGGLPAIEVFMPLRLFGRDYAAVVEQDRDELFAPAQALAGSMLFHASWLVLLLAGLSGWMARSVARPLQRLGSAIGAIADGDYCNPVDGRARGDEVGVIAKALDGLRHDLAAVEEIQREARLQGTAFDTASAALMLVDADFRIIHVNPAVERLIESQIEEFHKVIPDLSADRLIGRCMDEFHAVPETARRLLTDRDRLPLNVDIKIGDGRFGVDVSEITDDEGRTLGLVVEWRDVTQLRMQRALIDAIDSNQLVCELLPDGTVTRLNDRLRTLLGASAEGVIGTQITERLHFEDGNDPWPEVHRGNPVRGRFLLRLSAGPKYILEGTLNPVADRSNRMMKIVFIGNDVTEAVHALATAQEENERMMAAQQSVVDALRDGLNALSKGDLSTTIDAAFSPDYEALRADFNAAVDNLAEAMRAVIENAAAIDSEVREISSASDDLSKRTEQQAATLEETAAALDELSSSVSASAKGVSEADTVVSQARSSAENSGAVVQQAILAMSEIETSSQQISKIIGVIDEIAFQTNLLALNAGVEAARAGEAGRGFAVVASEVRALAQRSSDAAREIATLITASSEQVSRGVGLVGETGRALEGILASVVDIAARVSEIASGAQEQAQGLNEINEAMNQLDQVTQQNAAMFEETTAASHALNASAMALRDTTSQFRVPLGETGVGEDLLRPEKLRRADEDRQVGRVEAHVFEEVHVPSPEASFTSVEIVGNVVKATDRREDDWEDF</sequence>
<dbReference type="Pfam" id="PF00015">
    <property type="entry name" value="MCPsignal"/>
    <property type="match status" value="1"/>
</dbReference>
<evidence type="ECO:0000259" key="6">
    <source>
        <dbReference type="PROSITE" id="PS50111"/>
    </source>
</evidence>
<protein>
    <recommendedName>
        <fullName evidence="11">Chemotaxis protein</fullName>
    </recommendedName>
</protein>
<dbReference type="SUPFAM" id="SSF158472">
    <property type="entry name" value="HAMP domain-like"/>
    <property type="match status" value="1"/>
</dbReference>